<sequence>MDNFTPSADIYILAGEEWKSMQSLAEAVLPKLDEKYTAVITATEAVSADKTRVKRVVTSEMEHEAANPSGNPSNAAGPEVSMPMTLPPYNRSQYPDVKPGKPELGSCLLYLEGVNIVVQNSKKAFATIPIRSLTNTTSWSYADGDVKCNNATNGTYSFIVRLNLKGDVLDSTQKLVKISSGSQVIFRLIFTGALGWWKLTDVVADSITVQGLDSHGGTSFISGVQTLGVWPDKKTQQMYFTRQVEDCIGTFSVGSWMAIIFSLQGSSVPSFFSADSSSDS</sequence>
<dbReference type="GO" id="GO:0033176">
    <property type="term" value="C:proton-transporting V-type ATPase complex"/>
    <property type="evidence" value="ECO:0007669"/>
    <property type="project" value="TreeGrafter"/>
</dbReference>
<proteinExistence type="predicted"/>
<evidence type="ECO:0000313" key="2">
    <source>
        <dbReference type="EMBL" id="RCN38280.1"/>
    </source>
</evidence>
<dbReference type="OrthoDB" id="9985059at2759"/>
<dbReference type="Proteomes" id="UP000252519">
    <property type="component" value="Unassembled WGS sequence"/>
</dbReference>
<gene>
    <name evidence="2" type="ORF">ANCCAN_15797</name>
</gene>
<feature type="compositionally biased region" description="Low complexity" evidence="1">
    <location>
        <begin position="66"/>
        <end position="78"/>
    </location>
</feature>
<keyword evidence="3" id="KW-1185">Reference proteome</keyword>
<dbReference type="AlphaFoldDB" id="A0A368G5J0"/>
<comment type="caution">
    <text evidence="2">The sequence shown here is derived from an EMBL/GenBank/DDBJ whole genome shotgun (WGS) entry which is preliminary data.</text>
</comment>
<dbReference type="InterPro" id="IPR008388">
    <property type="entry name" value="Ac45_acc_su"/>
</dbReference>
<dbReference type="GO" id="GO:0030641">
    <property type="term" value="P:regulation of cellular pH"/>
    <property type="evidence" value="ECO:0007669"/>
    <property type="project" value="TreeGrafter"/>
</dbReference>
<dbReference type="EMBL" id="JOJR01000411">
    <property type="protein sequence ID" value="RCN38280.1"/>
    <property type="molecule type" value="Genomic_DNA"/>
</dbReference>
<evidence type="ECO:0000313" key="3">
    <source>
        <dbReference type="Proteomes" id="UP000252519"/>
    </source>
</evidence>
<feature type="region of interest" description="Disordered" evidence="1">
    <location>
        <begin position="59"/>
        <end position="83"/>
    </location>
</feature>
<dbReference type="PANTHER" id="PTHR12471:SF7">
    <property type="entry name" value="V-TYPE PROTON ATPASE SUBUNIT S1"/>
    <property type="match status" value="1"/>
</dbReference>
<accession>A0A368G5J0</accession>
<reference evidence="2 3" key="1">
    <citation type="submission" date="2014-10" db="EMBL/GenBank/DDBJ databases">
        <title>Draft genome of the hookworm Ancylostoma caninum.</title>
        <authorList>
            <person name="Mitreva M."/>
        </authorList>
    </citation>
    <scope>NUCLEOTIDE SEQUENCE [LARGE SCALE GENOMIC DNA]</scope>
    <source>
        <strain evidence="2 3">Baltimore</strain>
    </source>
</reference>
<name>A0A368G5J0_ANCCA</name>
<dbReference type="GO" id="GO:0001671">
    <property type="term" value="F:ATPase activator activity"/>
    <property type="evidence" value="ECO:0007669"/>
    <property type="project" value="TreeGrafter"/>
</dbReference>
<evidence type="ECO:0000256" key="1">
    <source>
        <dbReference type="SAM" id="MobiDB-lite"/>
    </source>
</evidence>
<protein>
    <submittedName>
        <fullName evidence="2">Uncharacterized protein</fullName>
    </submittedName>
</protein>
<dbReference type="STRING" id="29170.A0A368G5J0"/>
<organism evidence="2 3">
    <name type="scientific">Ancylostoma caninum</name>
    <name type="common">Dog hookworm</name>
    <dbReference type="NCBI Taxonomy" id="29170"/>
    <lineage>
        <taxon>Eukaryota</taxon>
        <taxon>Metazoa</taxon>
        <taxon>Ecdysozoa</taxon>
        <taxon>Nematoda</taxon>
        <taxon>Chromadorea</taxon>
        <taxon>Rhabditida</taxon>
        <taxon>Rhabditina</taxon>
        <taxon>Rhabditomorpha</taxon>
        <taxon>Strongyloidea</taxon>
        <taxon>Ancylostomatidae</taxon>
        <taxon>Ancylostomatinae</taxon>
        <taxon>Ancylostoma</taxon>
    </lineage>
</organism>
<dbReference type="PANTHER" id="PTHR12471">
    <property type="entry name" value="VACUOLAR ATP SYNTHASE SUBUNIT S1"/>
    <property type="match status" value="1"/>
</dbReference>